<feature type="transmembrane region" description="Helical" evidence="7">
    <location>
        <begin position="97"/>
        <end position="116"/>
    </location>
</feature>
<evidence type="ECO:0000256" key="6">
    <source>
        <dbReference type="SAM" id="MobiDB-lite"/>
    </source>
</evidence>
<evidence type="ECO:0000256" key="2">
    <source>
        <dbReference type="ARBA" id="ARBA00005731"/>
    </source>
</evidence>
<dbReference type="InterPro" id="IPR012435">
    <property type="entry name" value="TMEM144"/>
</dbReference>
<dbReference type="EMBL" id="KZ345398">
    <property type="protein sequence ID" value="PIO73725.1"/>
    <property type="molecule type" value="Genomic_DNA"/>
</dbReference>
<dbReference type="InterPro" id="IPR010651">
    <property type="entry name" value="Sugar_transport"/>
</dbReference>
<accession>A0A2G9UU02</accession>
<feature type="non-terminal residue" evidence="8">
    <location>
        <position position="1"/>
    </location>
</feature>
<sequence length="233" mass="25672">MSTSNSTFPPTEEHPAGYVAFGYVALLISCTSFGTMFTPLKRRDTKDGNVFSVPIINGLGMGIGFLIWGSMQIIVGWSVARFGLLGILAPTEMKHNLLNYIGMVITLISGVLFIFVKHKDQEKKLRTSVPSESTALESRSTKDTSSSGSSKKSISKDHVKTASSESTALESHSDRDATDAQPLESSLNKEMLLRKLPYIIMTMFLAILHGLMMSPLDILKQRHPSNDPYRGWQ</sequence>
<keyword evidence="4 7" id="KW-1133">Transmembrane helix</keyword>
<feature type="transmembrane region" description="Helical" evidence="7">
    <location>
        <begin position="20"/>
        <end position="38"/>
    </location>
</feature>
<evidence type="ECO:0000313" key="9">
    <source>
        <dbReference type="Proteomes" id="UP000230423"/>
    </source>
</evidence>
<name>A0A2G9UU02_TELCI</name>
<dbReference type="OrthoDB" id="426527at2759"/>
<evidence type="ECO:0000256" key="4">
    <source>
        <dbReference type="ARBA" id="ARBA00022989"/>
    </source>
</evidence>
<dbReference type="GO" id="GO:0016020">
    <property type="term" value="C:membrane"/>
    <property type="evidence" value="ECO:0007669"/>
    <property type="project" value="UniProtKB-SubCell"/>
</dbReference>
<keyword evidence="9" id="KW-1185">Reference proteome</keyword>
<keyword evidence="5 7" id="KW-0472">Membrane</keyword>
<dbReference type="AlphaFoldDB" id="A0A2G9UU02"/>
<protein>
    <submittedName>
        <fullName evidence="8">Uncharacterized protein</fullName>
    </submittedName>
</protein>
<evidence type="ECO:0000256" key="1">
    <source>
        <dbReference type="ARBA" id="ARBA00004141"/>
    </source>
</evidence>
<organism evidence="8 9">
    <name type="scientific">Teladorsagia circumcincta</name>
    <name type="common">Brown stomach worm</name>
    <name type="synonym">Ostertagia circumcincta</name>
    <dbReference type="NCBI Taxonomy" id="45464"/>
    <lineage>
        <taxon>Eukaryota</taxon>
        <taxon>Metazoa</taxon>
        <taxon>Ecdysozoa</taxon>
        <taxon>Nematoda</taxon>
        <taxon>Chromadorea</taxon>
        <taxon>Rhabditida</taxon>
        <taxon>Rhabditina</taxon>
        <taxon>Rhabditomorpha</taxon>
        <taxon>Strongyloidea</taxon>
        <taxon>Trichostrongylidae</taxon>
        <taxon>Teladorsagia</taxon>
    </lineage>
</organism>
<feature type="compositionally biased region" description="Polar residues" evidence="6">
    <location>
        <begin position="128"/>
        <end position="137"/>
    </location>
</feature>
<dbReference type="PANTHER" id="PTHR16119">
    <property type="entry name" value="TRANSMEMBRANE PROTEIN 144"/>
    <property type="match status" value="1"/>
</dbReference>
<dbReference type="GO" id="GO:0015144">
    <property type="term" value="F:carbohydrate transmembrane transporter activity"/>
    <property type="evidence" value="ECO:0007669"/>
    <property type="project" value="InterPro"/>
</dbReference>
<feature type="region of interest" description="Disordered" evidence="6">
    <location>
        <begin position="126"/>
        <end position="182"/>
    </location>
</feature>
<gene>
    <name evidence="8" type="ORF">TELCIR_04293</name>
</gene>
<evidence type="ECO:0000313" key="8">
    <source>
        <dbReference type="EMBL" id="PIO73725.1"/>
    </source>
</evidence>
<feature type="compositionally biased region" description="Low complexity" evidence="6">
    <location>
        <begin position="143"/>
        <end position="152"/>
    </location>
</feature>
<feature type="compositionally biased region" description="Polar residues" evidence="6">
    <location>
        <begin position="161"/>
        <end position="170"/>
    </location>
</feature>
<feature type="transmembrane region" description="Helical" evidence="7">
    <location>
        <begin position="50"/>
        <end position="77"/>
    </location>
</feature>
<comment type="similarity">
    <text evidence="2">Belongs to the TMEM144 family.</text>
</comment>
<dbReference type="PANTHER" id="PTHR16119:SF18">
    <property type="entry name" value="TRANSMEMBRANE PROTEIN 144 HOMOLOG"/>
    <property type="match status" value="1"/>
</dbReference>
<reference evidence="8 9" key="1">
    <citation type="submission" date="2015-09" db="EMBL/GenBank/DDBJ databases">
        <title>Draft genome of the parasitic nematode Teladorsagia circumcincta isolate WARC Sus (inbred).</title>
        <authorList>
            <person name="Mitreva M."/>
        </authorList>
    </citation>
    <scope>NUCLEOTIDE SEQUENCE [LARGE SCALE GENOMIC DNA]</scope>
    <source>
        <strain evidence="8 9">S</strain>
    </source>
</reference>
<keyword evidence="3 7" id="KW-0812">Transmembrane</keyword>
<feature type="transmembrane region" description="Helical" evidence="7">
    <location>
        <begin position="196"/>
        <end position="216"/>
    </location>
</feature>
<dbReference type="Proteomes" id="UP000230423">
    <property type="component" value="Unassembled WGS sequence"/>
</dbReference>
<proteinExistence type="inferred from homology"/>
<comment type="subcellular location">
    <subcellularLocation>
        <location evidence="1">Membrane</location>
        <topology evidence="1">Multi-pass membrane protein</topology>
    </subcellularLocation>
</comment>
<evidence type="ECO:0000256" key="5">
    <source>
        <dbReference type="ARBA" id="ARBA00023136"/>
    </source>
</evidence>
<evidence type="ECO:0000256" key="3">
    <source>
        <dbReference type="ARBA" id="ARBA00022692"/>
    </source>
</evidence>
<dbReference type="Pfam" id="PF07857">
    <property type="entry name" value="TMEM144"/>
    <property type="match status" value="1"/>
</dbReference>
<evidence type="ECO:0000256" key="7">
    <source>
        <dbReference type="SAM" id="Phobius"/>
    </source>
</evidence>